<keyword evidence="4" id="KW-0732">Signal</keyword>
<proteinExistence type="predicted"/>
<dbReference type="Proteomes" id="UP000245370">
    <property type="component" value="Unassembled WGS sequence"/>
</dbReference>
<dbReference type="EMBL" id="QFRJ01000001">
    <property type="protein sequence ID" value="PWH87045.1"/>
    <property type="molecule type" value="Genomic_DNA"/>
</dbReference>
<organism evidence="5 6">
    <name type="scientific">Brumimicrobium oceani</name>
    <dbReference type="NCBI Taxonomy" id="2100725"/>
    <lineage>
        <taxon>Bacteria</taxon>
        <taxon>Pseudomonadati</taxon>
        <taxon>Bacteroidota</taxon>
        <taxon>Flavobacteriia</taxon>
        <taxon>Flavobacteriales</taxon>
        <taxon>Crocinitomicaceae</taxon>
        <taxon>Brumimicrobium</taxon>
    </lineage>
</organism>
<evidence type="ECO:0000256" key="3">
    <source>
        <dbReference type="SAM" id="Phobius"/>
    </source>
</evidence>
<dbReference type="AlphaFoldDB" id="A0A2U2XGY0"/>
<evidence type="ECO:0000256" key="2">
    <source>
        <dbReference type="SAM" id="MobiDB-lite"/>
    </source>
</evidence>
<evidence type="ECO:0000256" key="4">
    <source>
        <dbReference type="SAM" id="SignalP"/>
    </source>
</evidence>
<accession>A0A2U2XGY0</accession>
<gene>
    <name evidence="5" type="ORF">DIT68_01945</name>
</gene>
<reference evidence="5 6" key="1">
    <citation type="submission" date="2018-05" db="EMBL/GenBank/DDBJ databases">
        <title>Brumimicrobium oceani sp. nov., isolated from coastal sediment.</title>
        <authorList>
            <person name="Kou Y."/>
        </authorList>
    </citation>
    <scope>NUCLEOTIDE SEQUENCE [LARGE SCALE GENOMIC DNA]</scope>
    <source>
        <strain evidence="5 6">C305</strain>
    </source>
</reference>
<feature type="chain" id="PRO_5015620603" description="tRNA (Guanine-N1)-methyltransferase" evidence="4">
    <location>
        <begin position="22"/>
        <end position="200"/>
    </location>
</feature>
<evidence type="ECO:0000256" key="1">
    <source>
        <dbReference type="SAM" id="Coils"/>
    </source>
</evidence>
<reference evidence="5 6" key="2">
    <citation type="submission" date="2018-05" db="EMBL/GenBank/DDBJ databases">
        <authorList>
            <person name="Lanie J.A."/>
            <person name="Ng W.-L."/>
            <person name="Kazmierczak K.M."/>
            <person name="Andrzejewski T.M."/>
            <person name="Davidsen T.M."/>
            <person name="Wayne K.J."/>
            <person name="Tettelin H."/>
            <person name="Glass J.I."/>
            <person name="Rusch D."/>
            <person name="Podicherti R."/>
            <person name="Tsui H.-C.T."/>
            <person name="Winkler M.E."/>
        </authorList>
    </citation>
    <scope>NUCLEOTIDE SEQUENCE [LARGE SCALE GENOMIC DNA]</scope>
    <source>
        <strain evidence="5 6">C305</strain>
    </source>
</reference>
<dbReference type="Gene3D" id="1.20.1170.10">
    <property type="match status" value="1"/>
</dbReference>
<protein>
    <recommendedName>
        <fullName evidence="7">tRNA (Guanine-N1)-methyltransferase</fullName>
    </recommendedName>
</protein>
<keyword evidence="3" id="KW-0472">Membrane</keyword>
<keyword evidence="3" id="KW-1133">Transmembrane helix</keyword>
<evidence type="ECO:0000313" key="5">
    <source>
        <dbReference type="EMBL" id="PWH87045.1"/>
    </source>
</evidence>
<feature type="transmembrane region" description="Helical" evidence="3">
    <location>
        <begin position="129"/>
        <end position="149"/>
    </location>
</feature>
<feature type="region of interest" description="Disordered" evidence="2">
    <location>
        <begin position="157"/>
        <end position="178"/>
    </location>
</feature>
<dbReference type="OrthoDB" id="981213at2"/>
<evidence type="ECO:0000313" key="6">
    <source>
        <dbReference type="Proteomes" id="UP000245370"/>
    </source>
</evidence>
<feature type="coiled-coil region" evidence="1">
    <location>
        <begin position="84"/>
        <end position="111"/>
    </location>
</feature>
<comment type="caution">
    <text evidence="5">The sequence shown here is derived from an EMBL/GenBank/DDBJ whole genome shotgun (WGS) entry which is preliminary data.</text>
</comment>
<sequence length="200" mass="23175">MKKNIFIISMLFIGLSYGSLAQEGEEEIEKSNTIESQFTEMIESSNSYQSFKVISKSKLNVLQSNIQDTVSSFEKTIAESRDIIAEQKSKLESNDQKIQELNIELESTKKSVDSIDVFGIQTHKSTYTLMMWSIVIFLTILSIILFLVYQKGNRKTKNANSKLEETQNELESLRKRSLEREQKVRRELQNEINKNSMRKD</sequence>
<evidence type="ECO:0008006" key="7">
    <source>
        <dbReference type="Google" id="ProtNLM"/>
    </source>
</evidence>
<keyword evidence="3" id="KW-0812">Transmembrane</keyword>
<feature type="signal peptide" evidence="4">
    <location>
        <begin position="1"/>
        <end position="21"/>
    </location>
</feature>
<name>A0A2U2XGY0_9FLAO</name>
<dbReference type="RefSeq" id="WP_109358123.1">
    <property type="nucleotide sequence ID" value="NZ_QFRJ01000001.1"/>
</dbReference>
<keyword evidence="1" id="KW-0175">Coiled coil</keyword>
<keyword evidence="6" id="KW-1185">Reference proteome</keyword>